<dbReference type="HOGENOM" id="CLU_572889_0_0_1"/>
<dbReference type="AlphaFoldDB" id="M1V6M7"/>
<dbReference type="Proteomes" id="UP000007014">
    <property type="component" value="Chromosome 3"/>
</dbReference>
<sequence>MFVEPEFLCSGRIWSWDSATASVGRPRSCCRWLTSRKQSQFEGVGCQPCRTRSRRVFHDSRCCCCCCWAVGLRPGYRKWSDPDRQHSARLERRFELVAVVDKDAGSSERPVRWNLSGIPPPPPAARQWIAQPKPSSAESDYINRAPLFSKVLRTHCFALPWSALVELRARAADDIDIDNAARLAATASTSVHATLYQGSVPTEPYPRTFTRSGLVLEAGNAGTLKRRRNAPQVPALVTAERQLPLGVLIDPNADDPAIAVFIAARQPRFGKEQNRQKPAVIAVAAVAASPLGIANGVLDATVDALVDIVRRLDPSLPSTSVHERAIRRSMVAAIGPNPATADYGFVTVRSDVLNAIFLPWEDRPHVGLSRRCYFVHDIQNDVHSVICRSRRTRLSFTFLAQRLTGRHRSLANPLPATSESHGIQFPLQEWYLRLAPLVYERLRCIGVGQVELTRVLLPRVPITSREDTRHFSYIVLE</sequence>
<keyword evidence="2" id="KW-1185">Reference proteome</keyword>
<organism evidence="1 2">
    <name type="scientific">Cyanidioschyzon merolae (strain NIES-3377 / 10D)</name>
    <name type="common">Unicellular red alga</name>
    <dbReference type="NCBI Taxonomy" id="280699"/>
    <lineage>
        <taxon>Eukaryota</taxon>
        <taxon>Rhodophyta</taxon>
        <taxon>Bangiophyceae</taxon>
        <taxon>Cyanidiales</taxon>
        <taxon>Cyanidiaceae</taxon>
        <taxon>Cyanidioschyzon</taxon>
    </lineage>
</organism>
<dbReference type="KEGG" id="cme:CYME_CMC163C"/>
<dbReference type="RefSeq" id="XP_005535370.1">
    <property type="nucleotide sequence ID" value="XM_005535313.1"/>
</dbReference>
<proteinExistence type="predicted"/>
<dbReference type="OrthoDB" id="10471476at2759"/>
<name>M1V6M7_CYAM1</name>
<gene>
    <name evidence="1" type="ORF">CYME_CMC163C</name>
</gene>
<dbReference type="Gramene" id="CMC163CT">
    <property type="protein sequence ID" value="CMC163CT"/>
    <property type="gene ID" value="CMC163C"/>
</dbReference>
<dbReference type="EMBL" id="AP006485">
    <property type="protein sequence ID" value="BAM79084.1"/>
    <property type="molecule type" value="Genomic_DNA"/>
</dbReference>
<reference evidence="1 2" key="2">
    <citation type="journal article" date="2007" name="BMC Biol.">
        <title>A 100%-complete sequence reveals unusually simple genomic features in the hot-spring red alga Cyanidioschyzon merolae.</title>
        <authorList>
            <person name="Nozaki H."/>
            <person name="Takano H."/>
            <person name="Misumi O."/>
            <person name="Terasawa K."/>
            <person name="Matsuzaki M."/>
            <person name="Maruyama S."/>
            <person name="Nishida K."/>
            <person name="Yagisawa F."/>
            <person name="Yoshida Y."/>
            <person name="Fujiwara T."/>
            <person name="Takio S."/>
            <person name="Tamura K."/>
            <person name="Chung S.J."/>
            <person name="Nakamura S."/>
            <person name="Kuroiwa H."/>
            <person name="Tanaka K."/>
            <person name="Sato N."/>
            <person name="Kuroiwa T."/>
        </authorList>
    </citation>
    <scope>NUCLEOTIDE SEQUENCE [LARGE SCALE GENOMIC DNA]</scope>
    <source>
        <strain evidence="1 2">10D</strain>
    </source>
</reference>
<accession>M1V6M7</accession>
<dbReference type="GeneID" id="16992486"/>
<reference evidence="1 2" key="1">
    <citation type="journal article" date="2004" name="Nature">
        <title>Genome sequence of the ultrasmall unicellular red alga Cyanidioschyzon merolae 10D.</title>
        <authorList>
            <person name="Matsuzaki M."/>
            <person name="Misumi O."/>
            <person name="Shin-i T."/>
            <person name="Maruyama S."/>
            <person name="Takahara M."/>
            <person name="Miyagishima S."/>
            <person name="Mori T."/>
            <person name="Nishida K."/>
            <person name="Yagisawa F."/>
            <person name="Nishida K."/>
            <person name="Yoshida Y."/>
            <person name="Nishimura Y."/>
            <person name="Nakao S."/>
            <person name="Kobayashi T."/>
            <person name="Momoyama Y."/>
            <person name="Higashiyama T."/>
            <person name="Minoda A."/>
            <person name="Sano M."/>
            <person name="Nomoto H."/>
            <person name="Oishi K."/>
            <person name="Hayashi H."/>
            <person name="Ohta F."/>
            <person name="Nishizaka S."/>
            <person name="Haga S."/>
            <person name="Miura S."/>
            <person name="Morishita T."/>
            <person name="Kabeya Y."/>
            <person name="Terasawa K."/>
            <person name="Suzuki Y."/>
            <person name="Ishii Y."/>
            <person name="Asakawa S."/>
            <person name="Takano H."/>
            <person name="Ohta N."/>
            <person name="Kuroiwa H."/>
            <person name="Tanaka K."/>
            <person name="Shimizu N."/>
            <person name="Sugano S."/>
            <person name="Sato N."/>
            <person name="Nozaki H."/>
            <person name="Ogasawara N."/>
            <person name="Kohara Y."/>
            <person name="Kuroiwa T."/>
        </authorList>
    </citation>
    <scope>NUCLEOTIDE SEQUENCE [LARGE SCALE GENOMIC DNA]</scope>
    <source>
        <strain evidence="1 2">10D</strain>
    </source>
</reference>
<evidence type="ECO:0000313" key="2">
    <source>
        <dbReference type="Proteomes" id="UP000007014"/>
    </source>
</evidence>
<evidence type="ECO:0000313" key="1">
    <source>
        <dbReference type="EMBL" id="BAM79084.1"/>
    </source>
</evidence>
<protein>
    <submittedName>
        <fullName evidence="1">Uncharacterized protein</fullName>
    </submittedName>
</protein>